<keyword evidence="3" id="KW-1185">Reference proteome</keyword>
<evidence type="ECO:0000256" key="1">
    <source>
        <dbReference type="SAM" id="MobiDB-lite"/>
    </source>
</evidence>
<dbReference type="Proteomes" id="UP001530377">
    <property type="component" value="Unassembled WGS sequence"/>
</dbReference>
<evidence type="ECO:0000313" key="2">
    <source>
        <dbReference type="EMBL" id="KAL3822786.1"/>
    </source>
</evidence>
<proteinExistence type="predicted"/>
<comment type="caution">
    <text evidence="2">The sequence shown here is derived from an EMBL/GenBank/DDBJ whole genome shotgun (WGS) entry which is preliminary data.</text>
</comment>
<feature type="region of interest" description="Disordered" evidence="1">
    <location>
        <begin position="466"/>
        <end position="488"/>
    </location>
</feature>
<sequence length="706" mass="78092">MPALLRMPLLYVDGVTSKNINFGGGSGDNGSVDAILELVVHKAIREVVYGDDSDLSNVSSVGSTKSGAPFVEIVKPILLPFRGLELQGKDNSVLYAVGNNINDVSEEKAKKEYSSYGDDDGPCLEDYSLTAGAQTNGTSGWEMLEKLVHNIQHELESKYGMHTRWPWDEPQGGEIYDLLELEKEQRKWRPRVPFVRLPPDFYQNLRNDVETRNMANAGDNISEGESPSRIEMGFDGISPLFWYDAWGDDDILPPPGVRMRSIAVYRRMAPGGGEAESSFYLPTSSVGPQTGKSDANSAIGFCDRFDGKKIGISMQLPVGDAKLMAHERREEAKAMERLGEVEQREEREWEAGKARWMEEMSQQSPVDEKTPLSYDESLTQFDAGMELGDVTVEGEAAYSNPWSERDVDKISPGILEERLPAPAVVEGQSTESKVIPKRQLTDLKPRRELPSIEDNPVFRRFRNGQSQVTSQGQNTALALEGTPPTPDAPLPPYPSDAHFVGAWRVVLSPLGTESTSFDDNTSKSSDNFILRVDEQVMGGPILDAQHRHKAAGGMWKMFQAIRKPHDKSNSSNSRVTQTRLRIRLLVPPKKERALVMEGEVTRLVIPGSVDAFSSSPDEFIMTVSGAVDGKMNVVEQYKPKAMDGEVLLYCAGEAWMEDVEGDGGANRRKVGPFAIMKLKAVKRENLIYTVDVSRPIAVEDNDGDAE</sequence>
<reference evidence="2 3" key="1">
    <citation type="submission" date="2024-10" db="EMBL/GenBank/DDBJ databases">
        <title>Updated reference genomes for cyclostephanoid diatoms.</title>
        <authorList>
            <person name="Roberts W.R."/>
            <person name="Alverson A.J."/>
        </authorList>
    </citation>
    <scope>NUCLEOTIDE SEQUENCE [LARGE SCALE GENOMIC DNA]</scope>
    <source>
        <strain evidence="2 3">AJA228-03</strain>
    </source>
</reference>
<accession>A0ABD3SE07</accession>
<name>A0ABD3SE07_9STRA</name>
<dbReference type="AlphaFoldDB" id="A0ABD3SE07"/>
<gene>
    <name evidence="2" type="ORF">ACHAXA_005951</name>
</gene>
<dbReference type="EMBL" id="JALLPB020000054">
    <property type="protein sequence ID" value="KAL3822786.1"/>
    <property type="molecule type" value="Genomic_DNA"/>
</dbReference>
<protein>
    <submittedName>
        <fullName evidence="2">Uncharacterized protein</fullName>
    </submittedName>
</protein>
<evidence type="ECO:0000313" key="3">
    <source>
        <dbReference type="Proteomes" id="UP001530377"/>
    </source>
</evidence>
<organism evidence="2 3">
    <name type="scientific">Cyclostephanos tholiformis</name>
    <dbReference type="NCBI Taxonomy" id="382380"/>
    <lineage>
        <taxon>Eukaryota</taxon>
        <taxon>Sar</taxon>
        <taxon>Stramenopiles</taxon>
        <taxon>Ochrophyta</taxon>
        <taxon>Bacillariophyta</taxon>
        <taxon>Coscinodiscophyceae</taxon>
        <taxon>Thalassiosirophycidae</taxon>
        <taxon>Stephanodiscales</taxon>
        <taxon>Stephanodiscaceae</taxon>
        <taxon>Cyclostephanos</taxon>
    </lineage>
</organism>
<feature type="compositionally biased region" description="Polar residues" evidence="1">
    <location>
        <begin position="466"/>
        <end position="476"/>
    </location>
</feature>